<organism evidence="2 3">
    <name type="scientific">Novipirellula herctigrandis</name>
    <dbReference type="NCBI Taxonomy" id="2527986"/>
    <lineage>
        <taxon>Bacteria</taxon>
        <taxon>Pseudomonadati</taxon>
        <taxon>Planctomycetota</taxon>
        <taxon>Planctomycetia</taxon>
        <taxon>Pirellulales</taxon>
        <taxon>Pirellulaceae</taxon>
        <taxon>Novipirellula</taxon>
    </lineage>
</organism>
<feature type="signal peptide" evidence="1">
    <location>
        <begin position="1"/>
        <end position="20"/>
    </location>
</feature>
<comment type="caution">
    <text evidence="2">The sequence shown here is derived from an EMBL/GenBank/DDBJ whole genome shotgun (WGS) entry which is preliminary data.</text>
</comment>
<keyword evidence="3" id="KW-1185">Reference proteome</keyword>
<sequence length="390" mass="44155" precursor="true">MKVRQRLGLILFTAIFASHAIGQQRQEPASNVFPEFSWDRVPVSVHFGIGDGLEPEQYDFVAKHFNFITLTAGQLPRDSTGSAETYTAEAARAIKNRNPKAKVLFYWASDKPKAQSKISNAAYPGEYIIHTRNRKGGKKQVTKHFDVTRKEVQDWWSDAAANAVHKYSCDGIFVDGATAGTPGGPWSRDLGNEKAATMDKAMFAMLNNARKKMGPGKLIIFNPLHGYEGSRTQLGKEYLPVTDGAMVDDFDRLRVQSKEYMANTMKTMQEAAKDEKIIVFKGWPRFLSAWRDGKMKQTPHDEVLRMAQKDITFPLACFLVGAEPNCYFCYTWGWNPEEGSLDWYPEFDKPLGPPKGDAVQRGWTFQREFEHATVFVDLENRTAKIDWSTL</sequence>
<dbReference type="EMBL" id="SJPJ01000001">
    <property type="protein sequence ID" value="TWT80409.1"/>
    <property type="molecule type" value="Genomic_DNA"/>
</dbReference>
<dbReference type="Gene3D" id="3.20.20.70">
    <property type="entry name" value="Aldolase class I"/>
    <property type="match status" value="1"/>
</dbReference>
<reference evidence="2 3" key="1">
    <citation type="submission" date="2019-02" db="EMBL/GenBank/DDBJ databases">
        <title>Deep-cultivation of Planctomycetes and their phenomic and genomic characterization uncovers novel biology.</title>
        <authorList>
            <person name="Wiegand S."/>
            <person name="Jogler M."/>
            <person name="Boedeker C."/>
            <person name="Pinto D."/>
            <person name="Vollmers J."/>
            <person name="Rivas-Marin E."/>
            <person name="Kohn T."/>
            <person name="Peeters S.H."/>
            <person name="Heuer A."/>
            <person name="Rast P."/>
            <person name="Oberbeckmann S."/>
            <person name="Bunk B."/>
            <person name="Jeske O."/>
            <person name="Meyerdierks A."/>
            <person name="Storesund J.E."/>
            <person name="Kallscheuer N."/>
            <person name="Luecker S."/>
            <person name="Lage O.M."/>
            <person name="Pohl T."/>
            <person name="Merkel B.J."/>
            <person name="Hornburger P."/>
            <person name="Mueller R.-W."/>
            <person name="Bruemmer F."/>
            <person name="Labrenz M."/>
            <person name="Spormann A.M."/>
            <person name="Op Den Camp H."/>
            <person name="Overmann J."/>
            <person name="Amann R."/>
            <person name="Jetten M.S.M."/>
            <person name="Mascher T."/>
            <person name="Medema M.H."/>
            <person name="Devos D.P."/>
            <person name="Kaster A.-K."/>
            <person name="Ovreas L."/>
            <person name="Rohde M."/>
            <person name="Galperin M.Y."/>
            <person name="Jogler C."/>
        </authorList>
    </citation>
    <scope>NUCLEOTIDE SEQUENCE [LARGE SCALE GENOMIC DNA]</scope>
    <source>
        <strain evidence="2 3">CA13</strain>
    </source>
</reference>
<protein>
    <submittedName>
        <fullName evidence="2">Uncharacterized protein</fullName>
    </submittedName>
</protein>
<name>A0A5C5YZ86_9BACT</name>
<dbReference type="Pfam" id="PF14885">
    <property type="entry name" value="GHL15"/>
    <property type="match status" value="1"/>
</dbReference>
<dbReference type="RefSeq" id="WP_146395428.1">
    <property type="nucleotide sequence ID" value="NZ_SJPJ01000001.1"/>
</dbReference>
<keyword evidence="1" id="KW-0732">Signal</keyword>
<gene>
    <name evidence="2" type="ORF">CA13_18250</name>
</gene>
<dbReference type="Proteomes" id="UP000315010">
    <property type="component" value="Unassembled WGS sequence"/>
</dbReference>
<proteinExistence type="predicted"/>
<accession>A0A5C5YZ86</accession>
<dbReference type="OrthoDB" id="9779834at2"/>
<dbReference type="InterPro" id="IPR029455">
    <property type="entry name" value="GHL15"/>
</dbReference>
<dbReference type="AlphaFoldDB" id="A0A5C5YZ86"/>
<dbReference type="InterPro" id="IPR017853">
    <property type="entry name" value="GH"/>
</dbReference>
<evidence type="ECO:0000256" key="1">
    <source>
        <dbReference type="SAM" id="SignalP"/>
    </source>
</evidence>
<evidence type="ECO:0000313" key="2">
    <source>
        <dbReference type="EMBL" id="TWT80409.1"/>
    </source>
</evidence>
<feature type="chain" id="PRO_5022767192" evidence="1">
    <location>
        <begin position="21"/>
        <end position="390"/>
    </location>
</feature>
<evidence type="ECO:0000313" key="3">
    <source>
        <dbReference type="Proteomes" id="UP000315010"/>
    </source>
</evidence>
<dbReference type="InterPro" id="IPR013785">
    <property type="entry name" value="Aldolase_TIM"/>
</dbReference>
<dbReference type="SUPFAM" id="SSF51445">
    <property type="entry name" value="(Trans)glycosidases"/>
    <property type="match status" value="1"/>
</dbReference>